<proteinExistence type="predicted"/>
<dbReference type="AlphaFoldDB" id="A0A0Q3QM60"/>
<organism evidence="2 3">
    <name type="scientific">Cytobacillus solani</name>
    <dbReference type="NCBI Taxonomy" id="1637975"/>
    <lineage>
        <taxon>Bacteria</taxon>
        <taxon>Bacillati</taxon>
        <taxon>Bacillota</taxon>
        <taxon>Bacilli</taxon>
        <taxon>Bacillales</taxon>
        <taxon>Bacillaceae</taxon>
        <taxon>Cytobacillus</taxon>
    </lineage>
</organism>
<keyword evidence="1" id="KW-0812">Transmembrane</keyword>
<keyword evidence="1" id="KW-1133">Transmembrane helix</keyword>
<protein>
    <submittedName>
        <fullName evidence="2">Uncharacterized protein</fullName>
    </submittedName>
</protein>
<reference evidence="2 3" key="1">
    <citation type="submission" date="2015-09" db="EMBL/GenBank/DDBJ databases">
        <title>Genome sequencing project for genomic taxonomy and phylogenomics of Bacillus-like bacteria.</title>
        <authorList>
            <person name="Liu B."/>
            <person name="Wang J."/>
            <person name="Zhu Y."/>
            <person name="Liu G."/>
            <person name="Chen Q."/>
            <person name="Chen Z."/>
            <person name="Lan J."/>
            <person name="Che J."/>
            <person name="Ge C."/>
            <person name="Shi H."/>
            <person name="Pan Z."/>
            <person name="Liu X."/>
        </authorList>
    </citation>
    <scope>NUCLEOTIDE SEQUENCE [LARGE SCALE GENOMIC DNA]</scope>
    <source>
        <strain evidence="2 3">FJAT-18043</strain>
    </source>
</reference>
<evidence type="ECO:0000313" key="3">
    <source>
        <dbReference type="Proteomes" id="UP000050996"/>
    </source>
</evidence>
<feature type="transmembrane region" description="Helical" evidence="1">
    <location>
        <begin position="35"/>
        <end position="55"/>
    </location>
</feature>
<evidence type="ECO:0000256" key="1">
    <source>
        <dbReference type="SAM" id="Phobius"/>
    </source>
</evidence>
<name>A0A0Q3QM60_9BACI</name>
<dbReference type="Proteomes" id="UP000050996">
    <property type="component" value="Unassembled WGS sequence"/>
</dbReference>
<dbReference type="RefSeq" id="WP_056683793.1">
    <property type="nucleotide sequence ID" value="NZ_LJIX01000006.1"/>
</dbReference>
<dbReference type="EMBL" id="LJIX01000006">
    <property type="protein sequence ID" value="KQL18830.1"/>
    <property type="molecule type" value="Genomic_DNA"/>
</dbReference>
<sequence>MGLIILAVIVGTAAAVLLAIEIHADSFGEWFVSAMLGFMIGLLTLLLGILPSFVYDTSPATPSKQEIHAIKDNNEVHGNFALGFGSVDEEQYYYYVIEDVEGFKSIEKTKVSKSKIKEDANDQPYILTYKHRFNSAFARFMYGEYSGSYSYEIHVPKNTITTEFNIDLE</sequence>
<evidence type="ECO:0000313" key="2">
    <source>
        <dbReference type="EMBL" id="KQL18830.1"/>
    </source>
</evidence>
<accession>A0A0Q3QM60</accession>
<comment type="caution">
    <text evidence="2">The sequence shown here is derived from an EMBL/GenBank/DDBJ whole genome shotgun (WGS) entry which is preliminary data.</text>
</comment>
<keyword evidence="3" id="KW-1185">Reference proteome</keyword>
<gene>
    <name evidence="2" type="ORF">AN957_09770</name>
</gene>
<keyword evidence="1" id="KW-0472">Membrane</keyword>
<dbReference type="PATRIC" id="fig|1637975.4.peg.1733"/>